<reference evidence="1" key="1">
    <citation type="journal article" date="2021" name="Proc. Natl. Acad. Sci. U.S.A.">
        <title>A Catalog of Tens of Thousands of Viruses from Human Metagenomes Reveals Hidden Associations with Chronic Diseases.</title>
        <authorList>
            <person name="Tisza M.J."/>
            <person name="Buck C.B."/>
        </authorList>
    </citation>
    <scope>NUCLEOTIDE SEQUENCE</scope>
    <source>
        <strain evidence="1">Cthae16</strain>
    </source>
</reference>
<organism evidence="1">
    <name type="scientific">Siphoviridae sp. cthae16</name>
    <dbReference type="NCBI Taxonomy" id="2825617"/>
    <lineage>
        <taxon>Viruses</taxon>
        <taxon>Duplodnaviria</taxon>
        <taxon>Heunggongvirae</taxon>
        <taxon>Uroviricota</taxon>
        <taxon>Caudoviricetes</taxon>
    </lineage>
</organism>
<accession>A0A8S5URI0</accession>
<protein>
    <submittedName>
        <fullName evidence="1">Uncharacterized protein</fullName>
    </submittedName>
</protein>
<dbReference type="EMBL" id="BK016126">
    <property type="protein sequence ID" value="DAF97104.1"/>
    <property type="molecule type" value="Genomic_DNA"/>
</dbReference>
<name>A0A8S5URI0_9CAUD</name>
<proteinExistence type="predicted"/>
<evidence type="ECO:0000313" key="1">
    <source>
        <dbReference type="EMBL" id="DAF97104.1"/>
    </source>
</evidence>
<sequence>MRTFGQFKGLPYGEKLSNEDFEKYRGYKNDITKANVIGHIESLSPYLNTLTSKEFFTGEVLRSGIYEDGDFLFPYEFLHYYKNYDIGIPPEYEAYLKEQGVK</sequence>